<sequence length="79" mass="9081">MYVCMFLWISSRNPQSELFVSLDFAICVSLDFETWLVSFVTFVSKSQFFPSSAIFVNDEFDVNMIGGTEEVWTPYELAA</sequence>
<evidence type="ECO:0000313" key="1">
    <source>
        <dbReference type="EMBL" id="KAF4402835.1"/>
    </source>
</evidence>
<gene>
    <name evidence="1" type="ORF">G4B88_010287</name>
</gene>
<dbReference type="Proteomes" id="UP000583929">
    <property type="component" value="Unassembled WGS sequence"/>
</dbReference>
<protein>
    <submittedName>
        <fullName evidence="1">Uncharacterized protein</fullName>
    </submittedName>
</protein>
<dbReference type="AlphaFoldDB" id="A0A7J6I6M6"/>
<organism evidence="1 2">
    <name type="scientific">Cannabis sativa</name>
    <name type="common">Hemp</name>
    <name type="synonym">Marijuana</name>
    <dbReference type="NCBI Taxonomy" id="3483"/>
    <lineage>
        <taxon>Eukaryota</taxon>
        <taxon>Viridiplantae</taxon>
        <taxon>Streptophyta</taxon>
        <taxon>Embryophyta</taxon>
        <taxon>Tracheophyta</taxon>
        <taxon>Spermatophyta</taxon>
        <taxon>Magnoliopsida</taxon>
        <taxon>eudicotyledons</taxon>
        <taxon>Gunneridae</taxon>
        <taxon>Pentapetalae</taxon>
        <taxon>rosids</taxon>
        <taxon>fabids</taxon>
        <taxon>Rosales</taxon>
        <taxon>Cannabaceae</taxon>
        <taxon>Cannabis</taxon>
    </lineage>
</organism>
<evidence type="ECO:0000313" key="2">
    <source>
        <dbReference type="Proteomes" id="UP000583929"/>
    </source>
</evidence>
<comment type="caution">
    <text evidence="1">The sequence shown here is derived from an EMBL/GenBank/DDBJ whole genome shotgun (WGS) entry which is preliminary data.</text>
</comment>
<dbReference type="EMBL" id="JAATIQ010000006">
    <property type="protein sequence ID" value="KAF4402835.1"/>
    <property type="molecule type" value="Genomic_DNA"/>
</dbReference>
<reference evidence="1 2" key="1">
    <citation type="journal article" date="2020" name="bioRxiv">
        <title>Sequence and annotation of 42 cannabis genomes reveals extensive copy number variation in cannabinoid synthesis and pathogen resistance genes.</title>
        <authorList>
            <person name="Mckernan K.J."/>
            <person name="Helbert Y."/>
            <person name="Kane L.T."/>
            <person name="Ebling H."/>
            <person name="Zhang L."/>
            <person name="Liu B."/>
            <person name="Eaton Z."/>
            <person name="Mclaughlin S."/>
            <person name="Kingan S."/>
            <person name="Baybayan P."/>
            <person name="Concepcion G."/>
            <person name="Jordan M."/>
            <person name="Riva A."/>
            <person name="Barbazuk W."/>
            <person name="Harkins T."/>
        </authorList>
    </citation>
    <scope>NUCLEOTIDE SEQUENCE [LARGE SCALE GENOMIC DNA]</scope>
    <source>
        <strain evidence="2">cv. Jamaican Lion 4</strain>
        <tissue evidence="1">Leaf</tissue>
    </source>
</reference>
<proteinExistence type="predicted"/>
<accession>A0A7J6I6M6</accession>
<name>A0A7J6I6M6_CANSA</name>
<keyword evidence="2" id="KW-1185">Reference proteome</keyword>